<keyword evidence="1" id="KW-1133">Transmembrane helix</keyword>
<gene>
    <name evidence="2" type="primary">CYP72A1</name>
    <name evidence="2" type="ORF">MA16_Dca025496</name>
</gene>
<reference evidence="2 3" key="1">
    <citation type="journal article" date="2016" name="Sci. Rep.">
        <title>The Dendrobium catenatum Lindl. genome sequence provides insights into polysaccharide synthase, floral development and adaptive evolution.</title>
        <authorList>
            <person name="Zhang G.Q."/>
            <person name="Xu Q."/>
            <person name="Bian C."/>
            <person name="Tsai W.C."/>
            <person name="Yeh C.M."/>
            <person name="Liu K.W."/>
            <person name="Yoshida K."/>
            <person name="Zhang L.S."/>
            <person name="Chang S.B."/>
            <person name="Chen F."/>
            <person name="Shi Y."/>
            <person name="Su Y.Y."/>
            <person name="Zhang Y.Q."/>
            <person name="Chen L.J."/>
            <person name="Yin Y."/>
            <person name="Lin M."/>
            <person name="Huang H."/>
            <person name="Deng H."/>
            <person name="Wang Z.W."/>
            <person name="Zhu S.L."/>
            <person name="Zhao X."/>
            <person name="Deng C."/>
            <person name="Niu S.C."/>
            <person name="Huang J."/>
            <person name="Wang M."/>
            <person name="Liu G.H."/>
            <person name="Yang H.J."/>
            <person name="Xiao X.J."/>
            <person name="Hsiao Y.Y."/>
            <person name="Wu W.L."/>
            <person name="Chen Y.Y."/>
            <person name="Mitsuda N."/>
            <person name="Ohme-Takagi M."/>
            <person name="Luo Y.B."/>
            <person name="Van de Peer Y."/>
            <person name="Liu Z.J."/>
        </authorList>
    </citation>
    <scope>NUCLEOTIDE SEQUENCE [LARGE SCALE GENOMIC DNA]</scope>
    <source>
        <tissue evidence="2">The whole plant</tissue>
    </source>
</reference>
<dbReference type="Proteomes" id="UP000233837">
    <property type="component" value="Unassembled WGS sequence"/>
</dbReference>
<name>A0A2I0VCW5_9ASPA</name>
<reference evidence="2 3" key="2">
    <citation type="journal article" date="2017" name="Nature">
        <title>The Apostasia genome and the evolution of orchids.</title>
        <authorList>
            <person name="Zhang G.Q."/>
            <person name="Liu K.W."/>
            <person name="Li Z."/>
            <person name="Lohaus R."/>
            <person name="Hsiao Y.Y."/>
            <person name="Niu S.C."/>
            <person name="Wang J.Y."/>
            <person name="Lin Y.C."/>
            <person name="Xu Q."/>
            <person name="Chen L.J."/>
            <person name="Yoshida K."/>
            <person name="Fujiwara S."/>
            <person name="Wang Z.W."/>
            <person name="Zhang Y.Q."/>
            <person name="Mitsuda N."/>
            <person name="Wang M."/>
            <person name="Liu G.H."/>
            <person name="Pecoraro L."/>
            <person name="Huang H.X."/>
            <person name="Xiao X.J."/>
            <person name="Lin M."/>
            <person name="Wu X.Y."/>
            <person name="Wu W.L."/>
            <person name="Chen Y.Y."/>
            <person name="Chang S.B."/>
            <person name="Sakamoto S."/>
            <person name="Ohme-Takagi M."/>
            <person name="Yagi M."/>
            <person name="Zeng S.J."/>
            <person name="Shen C.Y."/>
            <person name="Yeh C.M."/>
            <person name="Luo Y.B."/>
            <person name="Tsai W.C."/>
            <person name="Van de Peer Y."/>
            <person name="Liu Z.J."/>
        </authorList>
    </citation>
    <scope>NUCLEOTIDE SEQUENCE [LARGE SCALE GENOMIC DNA]</scope>
    <source>
        <tissue evidence="2">The whole plant</tissue>
    </source>
</reference>
<evidence type="ECO:0000313" key="3">
    <source>
        <dbReference type="Proteomes" id="UP000233837"/>
    </source>
</evidence>
<keyword evidence="1" id="KW-0472">Membrane</keyword>
<organism evidence="2 3">
    <name type="scientific">Dendrobium catenatum</name>
    <dbReference type="NCBI Taxonomy" id="906689"/>
    <lineage>
        <taxon>Eukaryota</taxon>
        <taxon>Viridiplantae</taxon>
        <taxon>Streptophyta</taxon>
        <taxon>Embryophyta</taxon>
        <taxon>Tracheophyta</taxon>
        <taxon>Spermatophyta</taxon>
        <taxon>Magnoliopsida</taxon>
        <taxon>Liliopsida</taxon>
        <taxon>Asparagales</taxon>
        <taxon>Orchidaceae</taxon>
        <taxon>Epidendroideae</taxon>
        <taxon>Malaxideae</taxon>
        <taxon>Dendrobiinae</taxon>
        <taxon>Dendrobium</taxon>
    </lineage>
</organism>
<proteinExistence type="predicted"/>
<dbReference type="STRING" id="906689.A0A2I0VCW5"/>
<evidence type="ECO:0000313" key="2">
    <source>
        <dbReference type="EMBL" id="PKU61253.1"/>
    </source>
</evidence>
<sequence>MELGYLLAFAATVVTLAAAGWVGWSAAEWLWFQPRRLERKLRAQGIRGSRYRLLYGDLKEIGNLVGEARRKPLPLSHRIVDRVVPHFTRTVDLYGGLISSAF</sequence>
<accession>A0A2I0VCW5</accession>
<protein>
    <submittedName>
        <fullName evidence="2">Secologanin synthase</fullName>
    </submittedName>
</protein>
<keyword evidence="3" id="KW-1185">Reference proteome</keyword>
<feature type="transmembrane region" description="Helical" evidence="1">
    <location>
        <begin position="6"/>
        <end position="32"/>
    </location>
</feature>
<dbReference type="AlphaFoldDB" id="A0A2I0VCW5"/>
<keyword evidence="1" id="KW-0812">Transmembrane</keyword>
<evidence type="ECO:0000256" key="1">
    <source>
        <dbReference type="SAM" id="Phobius"/>
    </source>
</evidence>
<dbReference type="EMBL" id="KZ503817">
    <property type="protein sequence ID" value="PKU61253.1"/>
    <property type="molecule type" value="Genomic_DNA"/>
</dbReference>